<dbReference type="InterPro" id="IPR002495">
    <property type="entry name" value="Glyco_trans_8"/>
</dbReference>
<accession>A0A0F4L0R2</accession>
<keyword evidence="1" id="KW-0808">Transferase</keyword>
<dbReference type="Gene3D" id="3.90.550.10">
    <property type="entry name" value="Spore Coat Polysaccharide Biosynthesis Protein SpsA, Chain A"/>
    <property type="match status" value="1"/>
</dbReference>
<dbReference type="Pfam" id="PF01501">
    <property type="entry name" value="Glyco_transf_8"/>
    <property type="match status" value="1"/>
</dbReference>
<keyword evidence="2" id="KW-1185">Reference proteome</keyword>
<dbReference type="Proteomes" id="UP000033695">
    <property type="component" value="Unassembled WGS sequence"/>
</dbReference>
<evidence type="ECO:0000313" key="1">
    <source>
        <dbReference type="EMBL" id="KJY51171.1"/>
    </source>
</evidence>
<dbReference type="InterPro" id="IPR029044">
    <property type="entry name" value="Nucleotide-diphossugar_trans"/>
</dbReference>
<dbReference type="RefSeq" id="WP_084232467.1">
    <property type="nucleotide sequence ID" value="NZ_JBHTHW010000004.1"/>
</dbReference>
<proteinExistence type="predicted"/>
<comment type="caution">
    <text evidence="1">The sequence shown here is derived from an EMBL/GenBank/DDBJ whole genome shotgun (WGS) entry which is preliminary data.</text>
</comment>
<dbReference type="PATRIC" id="fig|1218508.4.peg.223"/>
<dbReference type="GO" id="GO:0016757">
    <property type="term" value="F:glycosyltransferase activity"/>
    <property type="evidence" value="ECO:0007669"/>
    <property type="project" value="InterPro"/>
</dbReference>
<dbReference type="STRING" id="1218508.JG29_02160"/>
<gene>
    <name evidence="1" type="ORF">JG29_02160</name>
</gene>
<sequence>MNLLYCGDSKMQQGILLSILSFMKNISQPLKVYILTAHILTRHKEYQPLSDQMIAFLQQVVHQQNLQSSVQKFDITQLFQAQLPQANMATRFTPNCMLRLYADLIPELPERLLYLDADVLCHLDCSKFYEQDLTEVEVVGVLDQYGKWFFHNQLQAFDYLNSGVLLLNLQQIKRTNLFARCRRQCRYRPMFMPDQAALNHFCRQKRIAEQKYNEQHQLHSDTVLQHFTTQIHLYPYLHLQTIKPWQIEQVQQVLQIHDYDDIFTTYQQLAQSSPFTSYCPHT</sequence>
<protein>
    <submittedName>
        <fullName evidence="1">Lipopolysaccharide biosynthesis glycosyltransferase</fullName>
    </submittedName>
</protein>
<dbReference type="OrthoDB" id="5672604at2"/>
<reference evidence="1 2" key="1">
    <citation type="submission" date="2014-12" db="EMBL/GenBank/DDBJ databases">
        <title>Comparative genomics of the lactic acid bacteria isolated from the honey bee gut.</title>
        <authorList>
            <person name="Ellegaard K.M."/>
            <person name="Tamarit D."/>
            <person name="Javelind E."/>
            <person name="Olofsson T."/>
            <person name="Andersson S.G."/>
            <person name="Vasquez A."/>
        </authorList>
    </citation>
    <scope>NUCLEOTIDE SEQUENCE [LARGE SCALE GENOMIC DNA]</scope>
    <source>
        <strain evidence="1 2">Hon2</strain>
    </source>
</reference>
<organism evidence="1 2">
    <name type="scientific">Bombilactobacillus mellis</name>
    <dbReference type="NCBI Taxonomy" id="1218508"/>
    <lineage>
        <taxon>Bacteria</taxon>
        <taxon>Bacillati</taxon>
        <taxon>Bacillota</taxon>
        <taxon>Bacilli</taxon>
        <taxon>Lactobacillales</taxon>
        <taxon>Lactobacillaceae</taxon>
        <taxon>Bombilactobacillus</taxon>
    </lineage>
</organism>
<name>A0A0F4L0R2_9LACO</name>
<dbReference type="EMBL" id="JXBZ01000002">
    <property type="protein sequence ID" value="KJY51171.1"/>
    <property type="molecule type" value="Genomic_DNA"/>
</dbReference>
<dbReference type="HOGENOM" id="CLU_062215_0_0_9"/>
<dbReference type="AlphaFoldDB" id="A0A0F4L0R2"/>
<dbReference type="SUPFAM" id="SSF53448">
    <property type="entry name" value="Nucleotide-diphospho-sugar transferases"/>
    <property type="match status" value="1"/>
</dbReference>
<evidence type="ECO:0000313" key="2">
    <source>
        <dbReference type="Proteomes" id="UP000033695"/>
    </source>
</evidence>